<protein>
    <recommendedName>
        <fullName evidence="3">Colicin immunity protein / pyocin immunity protein</fullName>
    </recommendedName>
</protein>
<dbReference type="InterPro" id="IPR035900">
    <property type="entry name" value="Colicin_E_sf"/>
</dbReference>
<dbReference type="EMBL" id="JBHRYO010000002">
    <property type="protein sequence ID" value="MFC3757630.1"/>
    <property type="molecule type" value="Genomic_DNA"/>
</dbReference>
<organism evidence="1 2">
    <name type="scientific">Chryseobacterium tructae</name>
    <dbReference type="NCBI Taxonomy" id="1037380"/>
    <lineage>
        <taxon>Bacteria</taxon>
        <taxon>Pseudomonadati</taxon>
        <taxon>Bacteroidota</taxon>
        <taxon>Flavobacteriia</taxon>
        <taxon>Flavobacteriales</taxon>
        <taxon>Weeksellaceae</taxon>
        <taxon>Chryseobacterium group</taxon>
        <taxon>Chryseobacterium</taxon>
    </lineage>
</organism>
<keyword evidence="2" id="KW-1185">Reference proteome</keyword>
<comment type="caution">
    <text evidence="1">The sequence shown here is derived from an EMBL/GenBank/DDBJ whole genome shotgun (WGS) entry which is preliminary data.</text>
</comment>
<dbReference type="Gene3D" id="1.10.1200.20">
    <property type="entry name" value="Colicin E immunity protein"/>
    <property type="match status" value="1"/>
</dbReference>
<evidence type="ECO:0000313" key="1">
    <source>
        <dbReference type="EMBL" id="MFC3757630.1"/>
    </source>
</evidence>
<name>A0ABV7Y0C0_9FLAO</name>
<evidence type="ECO:0000313" key="2">
    <source>
        <dbReference type="Proteomes" id="UP001595735"/>
    </source>
</evidence>
<dbReference type="Proteomes" id="UP001595735">
    <property type="component" value="Unassembled WGS sequence"/>
</dbReference>
<sequence length="73" mass="8567">MNQKLSREELIEIAKKIINMETETDEEEDDLLELFADNVPDPNVTDYFFETEWADLTAEEIVDKSLSYKPIQL</sequence>
<accession>A0ABV7Y0C0</accession>
<reference evidence="2" key="1">
    <citation type="journal article" date="2019" name="Int. J. Syst. Evol. Microbiol.">
        <title>The Global Catalogue of Microorganisms (GCM) 10K type strain sequencing project: providing services to taxonomists for standard genome sequencing and annotation.</title>
        <authorList>
            <consortium name="The Broad Institute Genomics Platform"/>
            <consortium name="The Broad Institute Genome Sequencing Center for Infectious Disease"/>
            <person name="Wu L."/>
            <person name="Ma J."/>
        </authorList>
    </citation>
    <scope>NUCLEOTIDE SEQUENCE [LARGE SCALE GENOMIC DNA]</scope>
    <source>
        <strain evidence="2">CECT 7798</strain>
    </source>
</reference>
<evidence type="ECO:0008006" key="3">
    <source>
        <dbReference type="Google" id="ProtNLM"/>
    </source>
</evidence>
<gene>
    <name evidence="1" type="ORF">ACFONJ_16755</name>
</gene>
<proteinExistence type="predicted"/>
<dbReference type="RefSeq" id="WP_290298898.1">
    <property type="nucleotide sequence ID" value="NZ_JAUFQR010000001.1"/>
</dbReference>